<name>A0AAE5LG65_9VIBR</name>
<dbReference type="AlphaFoldDB" id="A0AAE5LG65"/>
<dbReference type="PROSITE" id="PS01062">
    <property type="entry name" value="HMG_COA_LYASE"/>
    <property type="match status" value="1"/>
</dbReference>
<dbReference type="CDD" id="cd07938">
    <property type="entry name" value="DRE_TIM_HMGL"/>
    <property type="match status" value="1"/>
</dbReference>
<dbReference type="GO" id="GO:0004419">
    <property type="term" value="F:hydroxymethylglutaryl-CoA lyase activity"/>
    <property type="evidence" value="ECO:0007669"/>
    <property type="project" value="UniProtKB-EC"/>
</dbReference>
<dbReference type="PROSITE" id="PS50991">
    <property type="entry name" value="PYR_CT"/>
    <property type="match status" value="1"/>
</dbReference>
<dbReference type="EC" id="4.1.3.4" evidence="3"/>
<keyword evidence="5 8" id="KW-0456">Lyase</keyword>
<protein>
    <recommendedName>
        <fullName evidence="3">hydroxymethylglutaryl-CoA lyase</fullName>
        <ecNumber evidence="3">4.1.3.4</ecNumber>
    </recommendedName>
</protein>
<dbReference type="Pfam" id="PF00682">
    <property type="entry name" value="HMGL-like"/>
    <property type="match status" value="1"/>
</dbReference>
<gene>
    <name evidence="8" type="ORF">F0237_00100</name>
</gene>
<dbReference type="InterPro" id="IPR043594">
    <property type="entry name" value="HMGL"/>
</dbReference>
<dbReference type="GO" id="GO:0006552">
    <property type="term" value="P:L-leucine catabolic process"/>
    <property type="evidence" value="ECO:0007669"/>
    <property type="project" value="TreeGrafter"/>
</dbReference>
<comment type="catalytic activity">
    <reaction evidence="6">
        <text>(3S)-3-hydroxy-3-methylglutaryl-CoA = acetoacetate + acetyl-CoA</text>
        <dbReference type="Rhea" id="RHEA:24404"/>
        <dbReference type="ChEBI" id="CHEBI:13705"/>
        <dbReference type="ChEBI" id="CHEBI:43074"/>
        <dbReference type="ChEBI" id="CHEBI:57288"/>
        <dbReference type="EC" id="4.1.3.4"/>
    </reaction>
</comment>
<feature type="domain" description="Pyruvate carboxyltransferase" evidence="7">
    <location>
        <begin position="11"/>
        <end position="277"/>
    </location>
</feature>
<dbReference type="NCBIfam" id="NF004283">
    <property type="entry name" value="PRK05692.1"/>
    <property type="match status" value="1"/>
</dbReference>
<reference evidence="8 9" key="1">
    <citation type="submission" date="2019-08" db="EMBL/GenBank/DDBJ databases">
        <title>Draft genome sequencing and comparative genomics of hatchery-associated Vibrios.</title>
        <authorList>
            <person name="Kehlet-Delgado H."/>
            <person name="Mueller R.S."/>
        </authorList>
    </citation>
    <scope>NUCLEOTIDE SEQUENCE [LARGE SCALE GENOMIC DNA]</scope>
    <source>
        <strain evidence="8 9">01-65-5-1</strain>
    </source>
</reference>
<comment type="caution">
    <text evidence="8">The sequence shown here is derived from an EMBL/GenBank/DDBJ whole genome shotgun (WGS) entry which is preliminary data.</text>
</comment>
<accession>A0AAE5LG65</accession>
<organism evidence="8 9">
    <name type="scientific">Vibrio tubiashii</name>
    <dbReference type="NCBI Taxonomy" id="29498"/>
    <lineage>
        <taxon>Bacteria</taxon>
        <taxon>Pseudomonadati</taxon>
        <taxon>Pseudomonadota</taxon>
        <taxon>Gammaproteobacteria</taxon>
        <taxon>Vibrionales</taxon>
        <taxon>Vibrionaceae</taxon>
        <taxon>Vibrio</taxon>
        <taxon>Vibrio oreintalis group</taxon>
    </lineage>
</organism>
<evidence type="ECO:0000256" key="2">
    <source>
        <dbReference type="ARBA" id="ARBA00009405"/>
    </source>
</evidence>
<evidence type="ECO:0000313" key="8">
    <source>
        <dbReference type="EMBL" id="NOI79042.1"/>
    </source>
</evidence>
<dbReference type="Proteomes" id="UP000572722">
    <property type="component" value="Unassembled WGS sequence"/>
</dbReference>
<dbReference type="GO" id="GO:0046951">
    <property type="term" value="P:ketone body biosynthetic process"/>
    <property type="evidence" value="ECO:0007669"/>
    <property type="project" value="TreeGrafter"/>
</dbReference>
<proteinExistence type="inferred from homology"/>
<dbReference type="EMBL" id="VTXO01000001">
    <property type="protein sequence ID" value="NOI79042.1"/>
    <property type="molecule type" value="Genomic_DNA"/>
</dbReference>
<dbReference type="InterPro" id="IPR013785">
    <property type="entry name" value="Aldolase_TIM"/>
</dbReference>
<dbReference type="InterPro" id="IPR000138">
    <property type="entry name" value="HMG_CoA_lyase_AS"/>
</dbReference>
<comment type="pathway">
    <text evidence="1">Metabolic intermediate metabolism; (S)-3-hydroxy-3-methylglutaryl-CoA degradation; acetoacetate from (S)-3-hydroxy-3-methylglutaryl-CoA: step 1/1.</text>
</comment>
<dbReference type="Gene3D" id="3.20.20.70">
    <property type="entry name" value="Aldolase class I"/>
    <property type="match status" value="1"/>
</dbReference>
<dbReference type="GO" id="GO:0046872">
    <property type="term" value="F:metal ion binding"/>
    <property type="evidence" value="ECO:0007669"/>
    <property type="project" value="UniProtKB-KW"/>
</dbReference>
<evidence type="ECO:0000256" key="5">
    <source>
        <dbReference type="ARBA" id="ARBA00023239"/>
    </source>
</evidence>
<evidence type="ECO:0000256" key="1">
    <source>
        <dbReference type="ARBA" id="ARBA00005143"/>
    </source>
</evidence>
<dbReference type="FunFam" id="3.20.20.70:FF:000071">
    <property type="entry name" value="Hydroxymethylglutaryl-CoA lyase"/>
    <property type="match status" value="1"/>
</dbReference>
<keyword evidence="4" id="KW-0479">Metal-binding</keyword>
<evidence type="ECO:0000256" key="3">
    <source>
        <dbReference type="ARBA" id="ARBA00012910"/>
    </source>
</evidence>
<dbReference type="InterPro" id="IPR000891">
    <property type="entry name" value="PYR_CT"/>
</dbReference>
<evidence type="ECO:0000259" key="7">
    <source>
        <dbReference type="PROSITE" id="PS50991"/>
    </source>
</evidence>
<dbReference type="PANTHER" id="PTHR42738:SF7">
    <property type="entry name" value="HYDROXYMETHYLGLUTARYL-COA LYASE"/>
    <property type="match status" value="1"/>
</dbReference>
<evidence type="ECO:0000256" key="4">
    <source>
        <dbReference type="ARBA" id="ARBA00022723"/>
    </source>
</evidence>
<evidence type="ECO:0000256" key="6">
    <source>
        <dbReference type="ARBA" id="ARBA00049877"/>
    </source>
</evidence>
<dbReference type="SUPFAM" id="SSF51569">
    <property type="entry name" value="Aldolase"/>
    <property type="match status" value="1"/>
</dbReference>
<comment type="similarity">
    <text evidence="2">Belongs to the HMG-CoA lyase family.</text>
</comment>
<evidence type="ECO:0000313" key="9">
    <source>
        <dbReference type="Proteomes" id="UP000572722"/>
    </source>
</evidence>
<sequence length="305" mass="32425">MSQHIKLPKSVNIVEVGPRDGLQNETTLPLNVKVALIDQLSQTGLTHIESGAFVSESKIPQMANSREVFATINRQHPIIYSALTPNVRGLESALDSGVDQVAVFTAASEGFCQRNINCSISQSLERFEDVIELASKHNLPVRGYLSCIIDCPYDGATNPKQVADIAQVMLDMGCYEVSLGDTVGTGTPLKVANVLETVFSTTSPSHIAAHFHDTYGQALANLYQALLMGVSTIDSSVAGLGGCPYAKGAAGNVATEDVLYLCQGLGISTGVDLAKVTQTAWNICQQLNKQPTSKVSLATPPVSFQ</sequence>
<dbReference type="PANTHER" id="PTHR42738">
    <property type="entry name" value="HYDROXYMETHYLGLUTARYL-COA LYASE"/>
    <property type="match status" value="1"/>
</dbReference>